<dbReference type="Proteomes" id="UP000248259">
    <property type="component" value="Unassembled WGS sequence"/>
</dbReference>
<dbReference type="Gene3D" id="2.30.42.10">
    <property type="match status" value="1"/>
</dbReference>
<dbReference type="InterPro" id="IPR040573">
    <property type="entry name" value="TSP_N"/>
</dbReference>
<comment type="caution">
    <text evidence="9">The sequence shown here is derived from an EMBL/GenBank/DDBJ whole genome shotgun (WGS) entry which is preliminary data.</text>
</comment>
<protein>
    <submittedName>
        <fullName evidence="9">Tail-specific protease</fullName>
    </submittedName>
</protein>
<dbReference type="GO" id="GO:0008236">
    <property type="term" value="F:serine-type peptidase activity"/>
    <property type="evidence" value="ECO:0007669"/>
    <property type="project" value="UniProtKB-KW"/>
</dbReference>
<sequence length="725" mass="80288">MKRTLPWLLLALFSVAQAAEGTASRQFAPSPVHLETALVSAQLLSRFHYQPVPLDDAMSEKIFERYLKSLDPDRLFLLQSDVTEFEPARTRLDDAILRQDLAIPFALFTRYSQRQQQRLSEARALLEQGFDFARDERYRFVRTDAPWPANDDEARELWRQRVKNDWLRLKLNGMDDKAIRDTLGKRYDNALARAARIKSDDVFQVFMNAYANAIEPHTAYLGPRAAEDFAISMKLSLVGIGAVLQERDDFIIIRELVPGGPAARSAQLGIGDRIVGVAQGEDGTLTDVMGWRVDDVVALIRGTKGSTVVLDILPADAGVDGEHKRVAMVRDTIKLENQAASKTIIDTGNNETRQRVGVITLPTFYQDTDARRNNSDFRSATRDVARLLDELKRDSVDAVLVDLRNNGGGSLDEAISLTGLFIDTGPVVQQRNPQGQIRVERDTDPGVAWDGPVGVLINRASASASEIFAAAIQDYGRGVVIGEPSFGKGTVQTLLNLDDMAKSNSPRYGELKMTIAQFFRISGGTTQLHGVSPDIEFPATSDFERFGESSYDNALPWTQINAASFRPLGKPAELLPALKERHQARTAASVEFRHLQEDAAELAALRKRTDISLNEAQRRKERDEQSARQRLRQQMLAATADEAASGDSPAAVRDDGLLRDERSLKEELAAEAERKTRRDILKEEAAHVVADFAQLQRNASTRTATDAGGTVQPPRGAERASMGRS</sequence>
<gene>
    <name evidence="9" type="ORF">DNK49_21995</name>
</gene>
<dbReference type="Pfam" id="PF03572">
    <property type="entry name" value="Peptidase_S41"/>
    <property type="match status" value="1"/>
</dbReference>
<keyword evidence="2 5" id="KW-0645">Protease</keyword>
<dbReference type="GO" id="GO:0007165">
    <property type="term" value="P:signal transduction"/>
    <property type="evidence" value="ECO:0007669"/>
    <property type="project" value="TreeGrafter"/>
</dbReference>
<keyword evidence="4 5" id="KW-0720">Serine protease</keyword>
<dbReference type="InterPro" id="IPR020992">
    <property type="entry name" value="Tail_Prtase_C"/>
</dbReference>
<dbReference type="InterPro" id="IPR029045">
    <property type="entry name" value="ClpP/crotonase-like_dom_sf"/>
</dbReference>
<dbReference type="RefSeq" id="WP_110530042.1">
    <property type="nucleotide sequence ID" value="NZ_QKOE01000033.1"/>
</dbReference>
<evidence type="ECO:0000256" key="7">
    <source>
        <dbReference type="SAM" id="SignalP"/>
    </source>
</evidence>
<keyword evidence="10" id="KW-1185">Reference proteome</keyword>
<dbReference type="InterPro" id="IPR005151">
    <property type="entry name" value="Tail-specific_protease"/>
</dbReference>
<dbReference type="SUPFAM" id="SSF52096">
    <property type="entry name" value="ClpP/crotonase"/>
    <property type="match status" value="1"/>
</dbReference>
<dbReference type="GO" id="GO:0004175">
    <property type="term" value="F:endopeptidase activity"/>
    <property type="evidence" value="ECO:0007669"/>
    <property type="project" value="TreeGrafter"/>
</dbReference>
<reference evidence="9 10" key="1">
    <citation type="submission" date="2018-06" db="EMBL/GenBank/DDBJ databases">
        <title>Azoarcus communis strain SWub3 genome.</title>
        <authorList>
            <person name="Zorraquino Salvo V."/>
            <person name="Toubiana D."/>
            <person name="Blumwald E."/>
        </authorList>
    </citation>
    <scope>NUCLEOTIDE SEQUENCE [LARGE SCALE GENOMIC DNA]</scope>
    <source>
        <strain evidence="9 10">SWub3</strain>
    </source>
</reference>
<dbReference type="PROSITE" id="PS50106">
    <property type="entry name" value="PDZ"/>
    <property type="match status" value="1"/>
</dbReference>
<evidence type="ECO:0000259" key="8">
    <source>
        <dbReference type="PROSITE" id="PS50106"/>
    </source>
</evidence>
<dbReference type="OrthoDB" id="9812068at2"/>
<feature type="region of interest" description="Disordered" evidence="6">
    <location>
        <begin position="694"/>
        <end position="725"/>
    </location>
</feature>
<dbReference type="InterPro" id="IPR004447">
    <property type="entry name" value="Peptidase_S41A"/>
</dbReference>
<dbReference type="SMART" id="SM00245">
    <property type="entry name" value="TSPc"/>
    <property type="match status" value="1"/>
</dbReference>
<evidence type="ECO:0000313" key="9">
    <source>
        <dbReference type="EMBL" id="PZA14406.1"/>
    </source>
</evidence>
<keyword evidence="7" id="KW-0732">Signal</keyword>
<accession>A0A323UT55</accession>
<evidence type="ECO:0000256" key="2">
    <source>
        <dbReference type="ARBA" id="ARBA00022670"/>
    </source>
</evidence>
<proteinExistence type="inferred from homology"/>
<feature type="signal peptide" evidence="7">
    <location>
        <begin position="1"/>
        <end position="18"/>
    </location>
</feature>
<dbReference type="EMBL" id="QKOE01000033">
    <property type="protein sequence ID" value="PZA14406.1"/>
    <property type="molecule type" value="Genomic_DNA"/>
</dbReference>
<comment type="similarity">
    <text evidence="1 5">Belongs to the peptidase S41A family.</text>
</comment>
<dbReference type="SUPFAM" id="SSF50156">
    <property type="entry name" value="PDZ domain-like"/>
    <property type="match status" value="1"/>
</dbReference>
<evidence type="ECO:0000256" key="4">
    <source>
        <dbReference type="ARBA" id="ARBA00022825"/>
    </source>
</evidence>
<dbReference type="FunFam" id="3.90.226.10:FF:000090">
    <property type="entry name" value="Tail-specific protease"/>
    <property type="match status" value="1"/>
</dbReference>
<dbReference type="Pfam" id="PF11818">
    <property type="entry name" value="DUF3340"/>
    <property type="match status" value="1"/>
</dbReference>
<feature type="domain" description="PDZ" evidence="8">
    <location>
        <begin position="230"/>
        <end position="303"/>
    </location>
</feature>
<dbReference type="AlphaFoldDB" id="A0A323UT55"/>
<dbReference type="SMART" id="SM00228">
    <property type="entry name" value="PDZ"/>
    <property type="match status" value="1"/>
</dbReference>
<dbReference type="PANTHER" id="PTHR32060:SF22">
    <property type="entry name" value="CARBOXYL-TERMINAL-PROCESSING PEPTIDASE 3, CHLOROPLASTIC"/>
    <property type="match status" value="1"/>
</dbReference>
<dbReference type="Gene3D" id="3.90.226.10">
    <property type="entry name" value="2-enoyl-CoA Hydratase, Chain A, domain 1"/>
    <property type="match status" value="1"/>
</dbReference>
<name>A0A323UT55_9RHOO</name>
<dbReference type="Pfam" id="PF00595">
    <property type="entry name" value="PDZ"/>
    <property type="match status" value="1"/>
</dbReference>
<dbReference type="GO" id="GO:0006508">
    <property type="term" value="P:proteolysis"/>
    <property type="evidence" value="ECO:0007669"/>
    <property type="project" value="UniProtKB-KW"/>
</dbReference>
<feature type="chain" id="PRO_5016412116" evidence="7">
    <location>
        <begin position="19"/>
        <end position="725"/>
    </location>
</feature>
<feature type="region of interest" description="Disordered" evidence="6">
    <location>
        <begin position="637"/>
        <end position="658"/>
    </location>
</feature>
<dbReference type="InterPro" id="IPR001478">
    <property type="entry name" value="PDZ"/>
</dbReference>
<feature type="compositionally biased region" description="Polar residues" evidence="6">
    <location>
        <begin position="695"/>
        <end position="704"/>
    </location>
</feature>
<dbReference type="InterPro" id="IPR036034">
    <property type="entry name" value="PDZ_sf"/>
</dbReference>
<dbReference type="PANTHER" id="PTHR32060">
    <property type="entry name" value="TAIL-SPECIFIC PROTEASE"/>
    <property type="match status" value="1"/>
</dbReference>
<evidence type="ECO:0000256" key="1">
    <source>
        <dbReference type="ARBA" id="ARBA00009179"/>
    </source>
</evidence>
<dbReference type="NCBIfam" id="TIGR00225">
    <property type="entry name" value="prc"/>
    <property type="match status" value="1"/>
</dbReference>
<keyword evidence="3 5" id="KW-0378">Hydrolase</keyword>
<dbReference type="CDD" id="cd06782">
    <property type="entry name" value="cpPDZ_CPP-like"/>
    <property type="match status" value="1"/>
</dbReference>
<organism evidence="9 10">
    <name type="scientific">Parazoarcus communis SWub3 = DSM 12120</name>
    <dbReference type="NCBI Taxonomy" id="1121029"/>
    <lineage>
        <taxon>Bacteria</taxon>
        <taxon>Pseudomonadati</taxon>
        <taxon>Pseudomonadota</taxon>
        <taxon>Betaproteobacteria</taxon>
        <taxon>Rhodocyclales</taxon>
        <taxon>Zoogloeaceae</taxon>
        <taxon>Parazoarcus</taxon>
    </lineage>
</organism>
<dbReference type="Pfam" id="PF17804">
    <property type="entry name" value="TSP_NTD"/>
    <property type="match status" value="1"/>
</dbReference>
<evidence type="ECO:0000313" key="10">
    <source>
        <dbReference type="Proteomes" id="UP000248259"/>
    </source>
</evidence>
<evidence type="ECO:0000256" key="5">
    <source>
        <dbReference type="RuleBase" id="RU004404"/>
    </source>
</evidence>
<evidence type="ECO:0000256" key="6">
    <source>
        <dbReference type="SAM" id="MobiDB-lite"/>
    </source>
</evidence>
<dbReference type="CDD" id="cd07560">
    <property type="entry name" value="Peptidase_S41_CPP"/>
    <property type="match status" value="1"/>
</dbReference>
<dbReference type="GO" id="GO:0030288">
    <property type="term" value="C:outer membrane-bounded periplasmic space"/>
    <property type="evidence" value="ECO:0007669"/>
    <property type="project" value="TreeGrafter"/>
</dbReference>
<evidence type="ECO:0000256" key="3">
    <source>
        <dbReference type="ARBA" id="ARBA00022801"/>
    </source>
</evidence>